<keyword evidence="2 4" id="KW-0863">Zinc-finger</keyword>
<dbReference type="PANTHER" id="PTHR21319">
    <property type="entry name" value="RING FINGER AND CHY ZINC FINGER DOMAIN-CONTAINING PROTEIN 1"/>
    <property type="match status" value="1"/>
</dbReference>
<organism evidence="9 10">
    <name type="scientific">Thamnocephalis sphaerospora</name>
    <dbReference type="NCBI Taxonomy" id="78915"/>
    <lineage>
        <taxon>Eukaryota</taxon>
        <taxon>Fungi</taxon>
        <taxon>Fungi incertae sedis</taxon>
        <taxon>Zoopagomycota</taxon>
        <taxon>Zoopagomycotina</taxon>
        <taxon>Zoopagomycetes</taxon>
        <taxon>Zoopagales</taxon>
        <taxon>Sigmoideomycetaceae</taxon>
        <taxon>Thamnocephalis</taxon>
    </lineage>
</organism>
<dbReference type="Pfam" id="PF05495">
    <property type="entry name" value="zf-CHY"/>
    <property type="match status" value="1"/>
</dbReference>
<feature type="domain" description="CTCHY-type" evidence="8">
    <location>
        <begin position="66"/>
        <end position="132"/>
    </location>
</feature>
<sequence length="329" mass="38058">GCKHYQRGVKLKASCCGRWFTCRFCHDDVCDHTIVRRETKLMMCMRCQLVQPAAQYCVGEECRARVASYYCETCKLWDDNPGRSIYHCDKCGICRLGQGLGQDYFHCDKCNVCMAISLQGNHRCIERNLECDCPICGEYLFTSTSTVIFMRCGHCIHLKCHEQHLRTSYQCPTCLKSLADMSDYFARIDSVLEQQQMPPEYDRFVSLVLCNDCEQRGYAKFHFLYHKCAHCNSYNTKVLSTLQRDEMDPNIPEATMTAPRRPETRDGSEDEDREDDEEDDEDDEEEEGDEELDENETLDENEEDESEEDASESDDPATPYMDIVSNAMI</sequence>
<dbReference type="PROSITE" id="PS51266">
    <property type="entry name" value="ZF_CHY"/>
    <property type="match status" value="1"/>
</dbReference>
<dbReference type="InterPro" id="IPR037275">
    <property type="entry name" value="Znf_CTCHY_sf"/>
</dbReference>
<dbReference type="SUPFAM" id="SSF161219">
    <property type="entry name" value="CHY zinc finger-like"/>
    <property type="match status" value="1"/>
</dbReference>
<dbReference type="Gene3D" id="2.20.28.10">
    <property type="match status" value="1"/>
</dbReference>
<feature type="region of interest" description="Disordered" evidence="5">
    <location>
        <begin position="245"/>
        <end position="329"/>
    </location>
</feature>
<name>A0A4P9XL52_9FUNG</name>
<dbReference type="SUPFAM" id="SSF161245">
    <property type="entry name" value="Zinc hairpin stack"/>
    <property type="match status" value="1"/>
</dbReference>
<proteinExistence type="predicted"/>
<evidence type="ECO:0000259" key="6">
    <source>
        <dbReference type="PROSITE" id="PS50089"/>
    </source>
</evidence>
<dbReference type="EMBL" id="KZ992857">
    <property type="protein sequence ID" value="RKP06574.1"/>
    <property type="molecule type" value="Genomic_DNA"/>
</dbReference>
<feature type="domain" description="RING-type" evidence="6">
    <location>
        <begin position="133"/>
        <end position="174"/>
    </location>
</feature>
<evidence type="ECO:0000313" key="10">
    <source>
        <dbReference type="Proteomes" id="UP000271241"/>
    </source>
</evidence>
<dbReference type="Pfam" id="PF13639">
    <property type="entry name" value="zf-RING_2"/>
    <property type="match status" value="1"/>
</dbReference>
<evidence type="ECO:0000313" key="9">
    <source>
        <dbReference type="EMBL" id="RKP06574.1"/>
    </source>
</evidence>
<keyword evidence="3" id="KW-0862">Zinc</keyword>
<evidence type="ECO:0000259" key="7">
    <source>
        <dbReference type="PROSITE" id="PS51266"/>
    </source>
</evidence>
<dbReference type="GO" id="GO:0005634">
    <property type="term" value="C:nucleus"/>
    <property type="evidence" value="ECO:0007669"/>
    <property type="project" value="TreeGrafter"/>
</dbReference>
<dbReference type="InterPro" id="IPR001841">
    <property type="entry name" value="Znf_RING"/>
</dbReference>
<keyword evidence="1" id="KW-0479">Metal-binding</keyword>
<dbReference type="PROSITE" id="PS50089">
    <property type="entry name" value="ZF_RING_2"/>
    <property type="match status" value="1"/>
</dbReference>
<feature type="non-terminal residue" evidence="9">
    <location>
        <position position="1"/>
    </location>
</feature>
<feature type="domain" description="CHY-type" evidence="7">
    <location>
        <begin position="1"/>
        <end position="64"/>
    </location>
</feature>
<evidence type="ECO:0000256" key="2">
    <source>
        <dbReference type="ARBA" id="ARBA00022771"/>
    </source>
</evidence>
<keyword evidence="10" id="KW-1185">Reference proteome</keyword>
<evidence type="ECO:0000256" key="3">
    <source>
        <dbReference type="ARBA" id="ARBA00022833"/>
    </source>
</evidence>
<dbReference type="InterPro" id="IPR037274">
    <property type="entry name" value="Znf_CHY_sf"/>
</dbReference>
<dbReference type="SUPFAM" id="SSF57850">
    <property type="entry name" value="RING/U-box"/>
    <property type="match status" value="1"/>
</dbReference>
<evidence type="ECO:0000256" key="4">
    <source>
        <dbReference type="PROSITE-ProRule" id="PRU00601"/>
    </source>
</evidence>
<evidence type="ECO:0000256" key="5">
    <source>
        <dbReference type="SAM" id="MobiDB-lite"/>
    </source>
</evidence>
<evidence type="ECO:0000256" key="1">
    <source>
        <dbReference type="ARBA" id="ARBA00022723"/>
    </source>
</evidence>
<feature type="compositionally biased region" description="Acidic residues" evidence="5">
    <location>
        <begin position="268"/>
        <end position="315"/>
    </location>
</feature>
<dbReference type="InterPro" id="IPR039512">
    <property type="entry name" value="RCHY1_zinc-ribbon"/>
</dbReference>
<dbReference type="CDD" id="cd16464">
    <property type="entry name" value="RING-H2_Pirh2-like"/>
    <property type="match status" value="1"/>
</dbReference>
<reference evidence="10" key="1">
    <citation type="journal article" date="2018" name="Nat. Microbiol.">
        <title>Leveraging single-cell genomics to expand the fungal tree of life.</title>
        <authorList>
            <person name="Ahrendt S.R."/>
            <person name="Quandt C.A."/>
            <person name="Ciobanu D."/>
            <person name="Clum A."/>
            <person name="Salamov A."/>
            <person name="Andreopoulos B."/>
            <person name="Cheng J.F."/>
            <person name="Woyke T."/>
            <person name="Pelin A."/>
            <person name="Henrissat B."/>
            <person name="Reynolds N.K."/>
            <person name="Benny G.L."/>
            <person name="Smith M.E."/>
            <person name="James T.Y."/>
            <person name="Grigoriev I.V."/>
        </authorList>
    </citation>
    <scope>NUCLEOTIDE SEQUENCE [LARGE SCALE GENOMIC DNA]</scope>
    <source>
        <strain evidence="10">RSA 1356</strain>
    </source>
</reference>
<dbReference type="GO" id="GO:0008270">
    <property type="term" value="F:zinc ion binding"/>
    <property type="evidence" value="ECO:0007669"/>
    <property type="project" value="UniProtKB-KW"/>
</dbReference>
<dbReference type="InterPro" id="IPR008913">
    <property type="entry name" value="Znf_CHY"/>
</dbReference>
<evidence type="ECO:0000259" key="8">
    <source>
        <dbReference type="PROSITE" id="PS51270"/>
    </source>
</evidence>
<dbReference type="InterPro" id="IPR017921">
    <property type="entry name" value="Znf_CTCHY"/>
</dbReference>
<dbReference type="InterPro" id="IPR013083">
    <property type="entry name" value="Znf_RING/FYVE/PHD"/>
</dbReference>
<dbReference type="GO" id="GO:0016567">
    <property type="term" value="P:protein ubiquitination"/>
    <property type="evidence" value="ECO:0007669"/>
    <property type="project" value="TreeGrafter"/>
</dbReference>
<protein>
    <submittedName>
        <fullName evidence="9">Zinc-ribbon-domain-containing protein</fullName>
    </submittedName>
</protein>
<dbReference type="GO" id="GO:0061630">
    <property type="term" value="F:ubiquitin protein ligase activity"/>
    <property type="evidence" value="ECO:0007669"/>
    <property type="project" value="TreeGrafter"/>
</dbReference>
<gene>
    <name evidence="9" type="ORF">THASP1DRAFT_18315</name>
</gene>
<dbReference type="AlphaFoldDB" id="A0A4P9XL52"/>
<dbReference type="OrthoDB" id="411372at2759"/>
<accession>A0A4P9XL52</accession>
<dbReference type="Proteomes" id="UP000271241">
    <property type="component" value="Unassembled WGS sequence"/>
</dbReference>
<dbReference type="GO" id="GO:0006511">
    <property type="term" value="P:ubiquitin-dependent protein catabolic process"/>
    <property type="evidence" value="ECO:0007669"/>
    <property type="project" value="TreeGrafter"/>
</dbReference>
<dbReference type="PROSITE" id="PS51270">
    <property type="entry name" value="ZF_CTCHY"/>
    <property type="match status" value="1"/>
</dbReference>
<dbReference type="STRING" id="78915.A0A4P9XL52"/>
<dbReference type="PANTHER" id="PTHR21319:SF0">
    <property type="entry name" value="AND RING FINGER DOMAIN PROTEIN, PUTATIVE (AFU_ORTHOLOGUE AFUA_1G08900)-RELATED"/>
    <property type="match status" value="1"/>
</dbReference>
<dbReference type="Pfam" id="PF14599">
    <property type="entry name" value="zinc_ribbon_6"/>
    <property type="match status" value="1"/>
</dbReference>
<dbReference type="Gene3D" id="3.30.40.10">
    <property type="entry name" value="Zinc/RING finger domain, C3HC4 (zinc finger)"/>
    <property type="match status" value="1"/>
</dbReference>